<dbReference type="InterPro" id="IPR011050">
    <property type="entry name" value="Pectin_lyase_fold/virulence"/>
</dbReference>
<gene>
    <name evidence="2" type="ORF">FRF71_04605</name>
</gene>
<reference evidence="2 3" key="1">
    <citation type="journal article" date="2013" name="J. Microbiol. Biotechnol.">
        <title>Novosphingobium ginsenosidimutans sp. nov., with the ability to convert ginsenoside.</title>
        <authorList>
            <person name="Kim J.K."/>
            <person name="He D."/>
            <person name="Liu Q.M."/>
            <person name="Park H.Y."/>
            <person name="Jung M.S."/>
            <person name="Yoon M.H."/>
            <person name="Kim S.C."/>
            <person name="Im W.T."/>
        </authorList>
    </citation>
    <scope>NUCLEOTIDE SEQUENCE [LARGE SCALE GENOMIC DNA]</scope>
    <source>
        <strain evidence="2 3">FW-6</strain>
    </source>
</reference>
<name>A0A5B8S2E0_9SPHN</name>
<organism evidence="2 3">
    <name type="scientific">Novosphingobium ginsenosidimutans</name>
    <dbReference type="NCBI Taxonomy" id="1176536"/>
    <lineage>
        <taxon>Bacteria</taxon>
        <taxon>Pseudomonadati</taxon>
        <taxon>Pseudomonadota</taxon>
        <taxon>Alphaproteobacteria</taxon>
        <taxon>Sphingomonadales</taxon>
        <taxon>Sphingomonadaceae</taxon>
        <taxon>Novosphingobium</taxon>
    </lineage>
</organism>
<feature type="signal peptide" evidence="1">
    <location>
        <begin position="1"/>
        <end position="26"/>
    </location>
</feature>
<proteinExistence type="predicted"/>
<dbReference type="InterPro" id="IPR012334">
    <property type="entry name" value="Pectin_lyas_fold"/>
</dbReference>
<dbReference type="KEGG" id="ngf:FRF71_04605"/>
<dbReference type="SUPFAM" id="SSF51126">
    <property type="entry name" value="Pectin lyase-like"/>
    <property type="match status" value="1"/>
</dbReference>
<dbReference type="AlphaFoldDB" id="A0A5B8S2E0"/>
<evidence type="ECO:0000256" key="1">
    <source>
        <dbReference type="SAM" id="SignalP"/>
    </source>
</evidence>
<evidence type="ECO:0000313" key="3">
    <source>
        <dbReference type="Proteomes" id="UP000321172"/>
    </source>
</evidence>
<protein>
    <submittedName>
        <fullName evidence="2">Right-handed parallel beta-helix repeat-containing protein</fullName>
    </submittedName>
</protein>
<dbReference type="Proteomes" id="UP000321172">
    <property type="component" value="Chromosome"/>
</dbReference>
<keyword evidence="1" id="KW-0732">Signal</keyword>
<feature type="chain" id="PRO_5022977200" evidence="1">
    <location>
        <begin position="27"/>
        <end position="317"/>
    </location>
</feature>
<keyword evidence="3" id="KW-1185">Reference proteome</keyword>
<dbReference type="OrthoDB" id="7237303at2"/>
<dbReference type="Gene3D" id="2.160.20.10">
    <property type="entry name" value="Single-stranded right-handed beta-helix, Pectin lyase-like"/>
    <property type="match status" value="1"/>
</dbReference>
<sequence>MDKNARLILAFSALASLALPVSLASAQNFTPYTVVETGQRFARLQEAVQAIGGGTGTIRIANGRHADCAVQGAGSITYQAETPGQAIFDSVACEGKGVLVLRGDNARVEGLVFANIRVADFNGVGIRIELGNLEVSQSWFRDSQQGILGGIDTRSRISIDKSTFTRLGTCEGPGGCAHSVYIGDYGSVSITRSRFEQGRGGHYAKSRSRTIEIVGNSFDDSGGRGTNYMIDLPGGASGRIASNWFVQGQDKENWSAFITVAPEGKQYSSAGLVIENNDARFAPGVSRTSTFVANWSDDPVQIGANYLAPGIKRSDRR</sequence>
<dbReference type="RefSeq" id="WP_147089451.1">
    <property type="nucleotide sequence ID" value="NZ_BAABJD010000001.1"/>
</dbReference>
<accession>A0A5B8S2E0</accession>
<dbReference type="EMBL" id="CP042345">
    <property type="protein sequence ID" value="QEA15473.1"/>
    <property type="molecule type" value="Genomic_DNA"/>
</dbReference>
<evidence type="ECO:0000313" key="2">
    <source>
        <dbReference type="EMBL" id="QEA15473.1"/>
    </source>
</evidence>